<dbReference type="Proteomes" id="UP001372338">
    <property type="component" value="Unassembled WGS sequence"/>
</dbReference>
<keyword evidence="4" id="KW-1003">Cell membrane</keyword>
<dbReference type="EC" id="2.7.11.1" evidence="3"/>
<reference evidence="17 18" key="1">
    <citation type="submission" date="2024-01" db="EMBL/GenBank/DDBJ databases">
        <title>The genomes of 5 underutilized Papilionoideae crops provide insights into root nodulation and disease resistanc.</title>
        <authorList>
            <person name="Yuan L."/>
        </authorList>
    </citation>
    <scope>NUCLEOTIDE SEQUENCE [LARGE SCALE GENOMIC DNA]</scope>
    <source>
        <strain evidence="17">ZHUSHIDOU_FW_LH</strain>
        <tissue evidence="17">Leaf</tissue>
    </source>
</reference>
<dbReference type="GO" id="GO:0005886">
    <property type="term" value="C:plasma membrane"/>
    <property type="evidence" value="ECO:0007669"/>
    <property type="project" value="UniProtKB-SubCell"/>
</dbReference>
<dbReference type="InterPro" id="IPR011990">
    <property type="entry name" value="TPR-like_helical_dom_sf"/>
</dbReference>
<keyword evidence="11" id="KW-0067">ATP-binding</keyword>
<keyword evidence="13" id="KW-0449">Lipoprotein</keyword>
<evidence type="ECO:0000256" key="3">
    <source>
        <dbReference type="ARBA" id="ARBA00012513"/>
    </source>
</evidence>
<proteinExistence type="inferred from homology"/>
<keyword evidence="6" id="KW-1070">Brassinosteroid signaling pathway</keyword>
<dbReference type="SUPFAM" id="SSF56112">
    <property type="entry name" value="Protein kinase-like (PK-like)"/>
    <property type="match status" value="1"/>
</dbReference>
<dbReference type="InterPro" id="IPR000719">
    <property type="entry name" value="Prot_kinase_dom"/>
</dbReference>
<dbReference type="Gene3D" id="1.10.510.10">
    <property type="entry name" value="Transferase(Phosphotransferase) domain 1"/>
    <property type="match status" value="1"/>
</dbReference>
<dbReference type="GO" id="GO:0004674">
    <property type="term" value="F:protein serine/threonine kinase activity"/>
    <property type="evidence" value="ECO:0007669"/>
    <property type="project" value="UniProtKB-KW"/>
</dbReference>
<keyword evidence="18" id="KW-1185">Reference proteome</keyword>
<keyword evidence="8" id="KW-0519">Myristate</keyword>
<dbReference type="Gene3D" id="3.30.200.20">
    <property type="entry name" value="Phosphorylase Kinase, domain 1"/>
    <property type="match status" value="1"/>
</dbReference>
<dbReference type="Pfam" id="PF25575">
    <property type="entry name" value="TPR_BSK1_C"/>
    <property type="match status" value="1"/>
</dbReference>
<keyword evidence="10" id="KW-0418">Kinase</keyword>
<dbReference type="GO" id="GO:0005524">
    <property type="term" value="F:ATP binding"/>
    <property type="evidence" value="ECO:0007669"/>
    <property type="project" value="UniProtKB-KW"/>
</dbReference>
<keyword evidence="9" id="KW-0547">Nucleotide-binding</keyword>
<dbReference type="Gene3D" id="1.25.40.10">
    <property type="entry name" value="Tetratricopeptide repeat domain"/>
    <property type="match status" value="1"/>
</dbReference>
<evidence type="ECO:0000259" key="16">
    <source>
        <dbReference type="PROSITE" id="PS50011"/>
    </source>
</evidence>
<dbReference type="FunFam" id="1.10.510.10:FF:000069">
    <property type="entry name" value="probable serine/threonine-protein kinase At5g41260"/>
    <property type="match status" value="1"/>
</dbReference>
<name>A0AAN9HWB2_CROPI</name>
<dbReference type="Pfam" id="PF07714">
    <property type="entry name" value="PK_Tyr_Ser-Thr"/>
    <property type="match status" value="1"/>
</dbReference>
<comment type="caution">
    <text evidence="17">The sequence shown here is derived from an EMBL/GenBank/DDBJ whole genome shotgun (WGS) entry which is preliminary data.</text>
</comment>
<dbReference type="PROSITE" id="PS50011">
    <property type="entry name" value="PROTEIN_KINASE_DOM"/>
    <property type="match status" value="1"/>
</dbReference>
<feature type="domain" description="Protein kinase" evidence="16">
    <location>
        <begin position="82"/>
        <end position="348"/>
    </location>
</feature>
<evidence type="ECO:0000256" key="14">
    <source>
        <dbReference type="ARBA" id="ARBA00047899"/>
    </source>
</evidence>
<dbReference type="AlphaFoldDB" id="A0AAN9HWB2"/>
<evidence type="ECO:0000256" key="9">
    <source>
        <dbReference type="ARBA" id="ARBA00022741"/>
    </source>
</evidence>
<dbReference type="PANTHER" id="PTHR45863:SF2">
    <property type="entry name" value="SERINE_THREONINE-PROTEIN KINASE BSK7-RELATED"/>
    <property type="match status" value="1"/>
</dbReference>
<evidence type="ECO:0000313" key="17">
    <source>
        <dbReference type="EMBL" id="KAK7253043.1"/>
    </source>
</evidence>
<accession>A0AAN9HWB2</accession>
<protein>
    <recommendedName>
        <fullName evidence="3">non-specific serine/threonine protein kinase</fullName>
        <ecNumber evidence="3">2.7.11.1</ecNumber>
    </recommendedName>
</protein>
<evidence type="ECO:0000256" key="8">
    <source>
        <dbReference type="ARBA" id="ARBA00022707"/>
    </source>
</evidence>
<evidence type="ECO:0000256" key="10">
    <source>
        <dbReference type="ARBA" id="ARBA00022777"/>
    </source>
</evidence>
<evidence type="ECO:0000256" key="12">
    <source>
        <dbReference type="ARBA" id="ARBA00023136"/>
    </source>
</evidence>
<evidence type="ECO:0000256" key="5">
    <source>
        <dbReference type="ARBA" id="ARBA00022527"/>
    </source>
</evidence>
<comment type="similarity">
    <text evidence="2">Belongs to the protein kinase superfamily. Ser/Thr protein kinase family.</text>
</comment>
<evidence type="ECO:0000256" key="1">
    <source>
        <dbReference type="ARBA" id="ARBA00004193"/>
    </source>
</evidence>
<dbReference type="InterPro" id="IPR011009">
    <property type="entry name" value="Kinase-like_dom_sf"/>
</dbReference>
<evidence type="ECO:0000256" key="6">
    <source>
        <dbReference type="ARBA" id="ARBA00022626"/>
    </source>
</evidence>
<organism evidence="17 18">
    <name type="scientific">Crotalaria pallida</name>
    <name type="common">Smooth rattlebox</name>
    <name type="synonym">Crotalaria striata</name>
    <dbReference type="NCBI Taxonomy" id="3830"/>
    <lineage>
        <taxon>Eukaryota</taxon>
        <taxon>Viridiplantae</taxon>
        <taxon>Streptophyta</taxon>
        <taxon>Embryophyta</taxon>
        <taxon>Tracheophyta</taxon>
        <taxon>Spermatophyta</taxon>
        <taxon>Magnoliopsida</taxon>
        <taxon>eudicotyledons</taxon>
        <taxon>Gunneridae</taxon>
        <taxon>Pentapetalae</taxon>
        <taxon>rosids</taxon>
        <taxon>fabids</taxon>
        <taxon>Fabales</taxon>
        <taxon>Fabaceae</taxon>
        <taxon>Papilionoideae</taxon>
        <taxon>50 kb inversion clade</taxon>
        <taxon>genistoids sensu lato</taxon>
        <taxon>core genistoids</taxon>
        <taxon>Crotalarieae</taxon>
        <taxon>Crotalaria</taxon>
    </lineage>
</organism>
<sequence>MCLCYTDLIVGLGFFVTRVEMGHRFSEFLACCWGAGQHFPVTKDNDNGIGENEDKGGTINLPQFHEYTFDELWKATSGFAVENIVSEHGEKAPNVVYKGKLANQTQIAVKRFNRSAWPDAKQFLEEARAVGQLRNERLANLLGCCCDGDEKLLVAEYMANDTLAKHLFHWEVQPMKWAMRLRVALHLAQALEYCTSKGHALYHDLNAYRVLFDNEGNARLSCFGLMKNSRNGKSYSTNLAFTPPEYMRTGRISPESVTYSFGTLLLDLVSGKHIPPSRALDLIRDRNLQVLTDSCLEGQFSNDEGTELLRLASRCLQSEPQERPNPKSLVTALIPLQKDSKVPSHVLMGIPHGVSALSLSPLGEACLRMDLTFIHEMMEKIGYRDDDGTTTELSFQMWTSQMRESLSSRMKGDAAFRQKDFKTAIESYTLFINVGIMVSPTVYARRSLCYLMSDMPEEALNDAMQAQVIYFSWYIASYLQAVALFALGREHEAQTALFEGFALEKKSNNTTK</sequence>
<keyword evidence="7" id="KW-0808">Transferase</keyword>
<dbReference type="SUPFAM" id="SSF48452">
    <property type="entry name" value="TPR-like"/>
    <property type="match status" value="1"/>
</dbReference>
<keyword evidence="12" id="KW-0472">Membrane</keyword>
<dbReference type="PANTHER" id="PTHR45863">
    <property type="entry name" value="SERINE/THREONINE-PROTEIN KINASE BSK5"/>
    <property type="match status" value="1"/>
</dbReference>
<dbReference type="InterPro" id="IPR058209">
    <property type="entry name" value="TPR_BSK1_C"/>
</dbReference>
<evidence type="ECO:0000256" key="2">
    <source>
        <dbReference type="ARBA" id="ARBA00008684"/>
    </source>
</evidence>
<comment type="subcellular location">
    <subcellularLocation>
        <location evidence="1">Cell membrane</location>
        <topology evidence="1">Lipid-anchor</topology>
    </subcellularLocation>
</comment>
<keyword evidence="5" id="KW-0723">Serine/threonine-protein kinase</keyword>
<evidence type="ECO:0000313" key="18">
    <source>
        <dbReference type="Proteomes" id="UP001372338"/>
    </source>
</evidence>
<gene>
    <name evidence="17" type="ORF">RIF29_37437</name>
</gene>
<evidence type="ECO:0000256" key="7">
    <source>
        <dbReference type="ARBA" id="ARBA00022679"/>
    </source>
</evidence>
<evidence type="ECO:0000256" key="15">
    <source>
        <dbReference type="ARBA" id="ARBA00048679"/>
    </source>
</evidence>
<dbReference type="InterPro" id="IPR045845">
    <property type="entry name" value="BSK"/>
</dbReference>
<dbReference type="InterPro" id="IPR001245">
    <property type="entry name" value="Ser-Thr/Tyr_kinase_cat_dom"/>
</dbReference>
<evidence type="ECO:0000256" key="11">
    <source>
        <dbReference type="ARBA" id="ARBA00022840"/>
    </source>
</evidence>
<dbReference type="EMBL" id="JAYWIO010000007">
    <property type="protein sequence ID" value="KAK7253043.1"/>
    <property type="molecule type" value="Genomic_DNA"/>
</dbReference>
<evidence type="ECO:0000256" key="4">
    <source>
        <dbReference type="ARBA" id="ARBA00022475"/>
    </source>
</evidence>
<comment type="catalytic activity">
    <reaction evidence="15">
        <text>L-seryl-[protein] + ATP = O-phospho-L-seryl-[protein] + ADP + H(+)</text>
        <dbReference type="Rhea" id="RHEA:17989"/>
        <dbReference type="Rhea" id="RHEA-COMP:9863"/>
        <dbReference type="Rhea" id="RHEA-COMP:11604"/>
        <dbReference type="ChEBI" id="CHEBI:15378"/>
        <dbReference type="ChEBI" id="CHEBI:29999"/>
        <dbReference type="ChEBI" id="CHEBI:30616"/>
        <dbReference type="ChEBI" id="CHEBI:83421"/>
        <dbReference type="ChEBI" id="CHEBI:456216"/>
        <dbReference type="EC" id="2.7.11.1"/>
    </reaction>
</comment>
<dbReference type="GO" id="GO:0009742">
    <property type="term" value="P:brassinosteroid mediated signaling pathway"/>
    <property type="evidence" value="ECO:0007669"/>
    <property type="project" value="UniProtKB-KW"/>
</dbReference>
<dbReference type="FunFam" id="3.30.200.20:FF:000154">
    <property type="entry name" value="probable serine/threonine-protein kinase At4g35230"/>
    <property type="match status" value="1"/>
</dbReference>
<comment type="catalytic activity">
    <reaction evidence="14">
        <text>L-threonyl-[protein] + ATP = O-phospho-L-threonyl-[protein] + ADP + H(+)</text>
        <dbReference type="Rhea" id="RHEA:46608"/>
        <dbReference type="Rhea" id="RHEA-COMP:11060"/>
        <dbReference type="Rhea" id="RHEA-COMP:11605"/>
        <dbReference type="ChEBI" id="CHEBI:15378"/>
        <dbReference type="ChEBI" id="CHEBI:30013"/>
        <dbReference type="ChEBI" id="CHEBI:30616"/>
        <dbReference type="ChEBI" id="CHEBI:61977"/>
        <dbReference type="ChEBI" id="CHEBI:456216"/>
        <dbReference type="EC" id="2.7.11.1"/>
    </reaction>
</comment>
<dbReference type="FunFam" id="1.25.40.10:FF:000016">
    <property type="entry name" value="probable serine/threonine-protein kinase At4g35230"/>
    <property type="match status" value="1"/>
</dbReference>
<evidence type="ECO:0000256" key="13">
    <source>
        <dbReference type="ARBA" id="ARBA00023288"/>
    </source>
</evidence>